<evidence type="ECO:0000256" key="5">
    <source>
        <dbReference type="SAM" id="Phobius"/>
    </source>
</evidence>
<feature type="transmembrane region" description="Helical" evidence="5">
    <location>
        <begin position="341"/>
        <end position="361"/>
    </location>
</feature>
<dbReference type="Gene3D" id="1.10.3080.10">
    <property type="entry name" value="Clc chloride channel"/>
    <property type="match status" value="1"/>
</dbReference>
<evidence type="ECO:0000256" key="4">
    <source>
        <dbReference type="ARBA" id="ARBA00023136"/>
    </source>
</evidence>
<dbReference type="Proteomes" id="UP000183028">
    <property type="component" value="Unassembled WGS sequence"/>
</dbReference>
<keyword evidence="4 5" id="KW-0472">Membrane</keyword>
<keyword evidence="3 5" id="KW-1133">Transmembrane helix</keyword>
<gene>
    <name evidence="6" type="ORF">SAMN04487834_10195</name>
</gene>
<keyword evidence="7" id="KW-1185">Reference proteome</keyword>
<dbReference type="AlphaFoldDB" id="A0A1H6T6J8"/>
<reference evidence="7" key="1">
    <citation type="submission" date="2016-10" db="EMBL/GenBank/DDBJ databases">
        <authorList>
            <person name="Varghese N."/>
        </authorList>
    </citation>
    <scope>NUCLEOTIDE SEQUENCE [LARGE SCALE GENOMIC DNA]</scope>
    <source>
        <strain evidence="7">DSM 20406</strain>
    </source>
</reference>
<evidence type="ECO:0000313" key="6">
    <source>
        <dbReference type="EMBL" id="SEI71910.1"/>
    </source>
</evidence>
<protein>
    <submittedName>
        <fullName evidence="6">H+/Cl-antiporter ClcA</fullName>
    </submittedName>
</protein>
<dbReference type="eggNOG" id="COG0038">
    <property type="taxonomic scope" value="Bacteria"/>
</dbReference>
<accession>A0A1H6T6J8</accession>
<dbReference type="Pfam" id="PF00654">
    <property type="entry name" value="Voltage_CLC"/>
    <property type="match status" value="1"/>
</dbReference>
<proteinExistence type="predicted"/>
<dbReference type="InterPro" id="IPR050368">
    <property type="entry name" value="ClC-type_chloride_channel"/>
</dbReference>
<dbReference type="OrthoDB" id="9767361at2"/>
<sequence>MNDYKKLFDHDIKATWLYIKVGVKWLVMALLVAAVCGPIGALFSESIVYVTKLRHIHPWLLYFLPLAGLVIVFMYERFHVAGMGTNNIIKAARHGTVLNALLIPAIFVSTVITHLFGGSAGREGAALQIGGGIANYIGRILHMKKEDFKIMTRVGMASFFSALFGTPLAAAAFGTMVVNVGDVPYSAILPGLISSITSAYIARILGGEVVQFKVMAPAYHPFMYIKIIILAILCAIVSIIFVKTLIYVHKFMITYIKNSYIRILVGGCLVVVLTLLIGNTDYNGAGMDIIEKAIVHGEVKPTAFLMKIIFTAITLESGYKGGEVVPSFFIGATFGCFAAKLLGIPAGFGAAIGMIGIFGAATNSFLSPLFLAMEVFQGVGLLYFALAAIICFIFSGYSGLYTSQRIIFSKVGTMRVDANPNLYHTGDKK</sequence>
<organism evidence="6 7">
    <name type="scientific">Sharpea azabuensis</name>
    <dbReference type="NCBI Taxonomy" id="322505"/>
    <lineage>
        <taxon>Bacteria</taxon>
        <taxon>Bacillati</taxon>
        <taxon>Bacillota</taxon>
        <taxon>Erysipelotrichia</taxon>
        <taxon>Erysipelotrichales</taxon>
        <taxon>Coprobacillaceae</taxon>
        <taxon>Sharpea</taxon>
    </lineage>
</organism>
<dbReference type="SUPFAM" id="SSF81340">
    <property type="entry name" value="Clc chloride channel"/>
    <property type="match status" value="1"/>
</dbReference>
<dbReference type="RefSeq" id="WP_074731878.1">
    <property type="nucleotide sequence ID" value="NZ_FNYK01000019.1"/>
</dbReference>
<comment type="subcellular location">
    <subcellularLocation>
        <location evidence="1">Membrane</location>
        <topology evidence="1">Multi-pass membrane protein</topology>
    </subcellularLocation>
</comment>
<evidence type="ECO:0000313" key="7">
    <source>
        <dbReference type="Proteomes" id="UP000183028"/>
    </source>
</evidence>
<feature type="transmembrane region" description="Helical" evidence="5">
    <location>
        <begin position="96"/>
        <end position="118"/>
    </location>
</feature>
<dbReference type="EMBL" id="FNYK01000019">
    <property type="protein sequence ID" value="SEI71910.1"/>
    <property type="molecule type" value="Genomic_DNA"/>
</dbReference>
<feature type="transmembrane region" description="Helical" evidence="5">
    <location>
        <begin position="154"/>
        <end position="177"/>
    </location>
</feature>
<dbReference type="STRING" id="322505.SAMN04487836_10853"/>
<dbReference type="InterPro" id="IPR001807">
    <property type="entry name" value="ClC"/>
</dbReference>
<feature type="transmembrane region" description="Helical" evidence="5">
    <location>
        <begin position="260"/>
        <end position="278"/>
    </location>
</feature>
<name>A0A1H6T6J8_9FIRM</name>
<dbReference type="PANTHER" id="PTHR43427">
    <property type="entry name" value="CHLORIDE CHANNEL PROTEIN CLC-E"/>
    <property type="match status" value="1"/>
</dbReference>
<feature type="transmembrane region" description="Helical" evidence="5">
    <location>
        <begin position="21"/>
        <end position="44"/>
    </location>
</feature>
<evidence type="ECO:0000256" key="1">
    <source>
        <dbReference type="ARBA" id="ARBA00004141"/>
    </source>
</evidence>
<keyword evidence="2 5" id="KW-0812">Transmembrane</keyword>
<evidence type="ECO:0000256" key="3">
    <source>
        <dbReference type="ARBA" id="ARBA00022989"/>
    </source>
</evidence>
<dbReference type="GO" id="GO:0016020">
    <property type="term" value="C:membrane"/>
    <property type="evidence" value="ECO:0007669"/>
    <property type="project" value="UniProtKB-SubCell"/>
</dbReference>
<feature type="transmembrane region" description="Helical" evidence="5">
    <location>
        <begin position="381"/>
        <end position="400"/>
    </location>
</feature>
<dbReference type="GO" id="GO:0015108">
    <property type="term" value="F:chloride transmembrane transporter activity"/>
    <property type="evidence" value="ECO:0007669"/>
    <property type="project" value="InterPro"/>
</dbReference>
<evidence type="ECO:0000256" key="2">
    <source>
        <dbReference type="ARBA" id="ARBA00022692"/>
    </source>
</evidence>
<feature type="transmembrane region" description="Helical" evidence="5">
    <location>
        <begin position="223"/>
        <end position="248"/>
    </location>
</feature>
<dbReference type="InterPro" id="IPR014743">
    <property type="entry name" value="Cl-channel_core"/>
</dbReference>
<feature type="transmembrane region" description="Helical" evidence="5">
    <location>
        <begin position="56"/>
        <end position="75"/>
    </location>
</feature>
<feature type="transmembrane region" description="Helical" evidence="5">
    <location>
        <begin position="183"/>
        <end position="202"/>
    </location>
</feature>
<dbReference type="PANTHER" id="PTHR43427:SF12">
    <property type="entry name" value="CHLORIDE TRANSPORTER"/>
    <property type="match status" value="1"/>
</dbReference>